<dbReference type="AlphaFoldDB" id="A0A2S9X5G5"/>
<accession>A0A2S9X5G5</accession>
<proteinExistence type="predicted"/>
<sequence length="93" mass="9691">MRSPCCKEIWIMAGAGAAVVAGCSAAESCTGTMVGDVWCTMDSDEKGVHLRERAARLQGGPAGRILINSMNLENLLGQIQANGLDCHGGLLCK</sequence>
<evidence type="ECO:0008006" key="3">
    <source>
        <dbReference type="Google" id="ProtNLM"/>
    </source>
</evidence>
<gene>
    <name evidence="1" type="ORF">BUE93_09100</name>
</gene>
<evidence type="ECO:0000313" key="2">
    <source>
        <dbReference type="Proteomes" id="UP000239469"/>
    </source>
</evidence>
<dbReference type="PROSITE" id="PS51257">
    <property type="entry name" value="PROKAR_LIPOPROTEIN"/>
    <property type="match status" value="1"/>
</dbReference>
<protein>
    <recommendedName>
        <fullName evidence="3">Lipoprotein</fullName>
    </recommendedName>
</protein>
<organism evidence="1 2">
    <name type="scientific">Chromobacterium amazonense</name>
    <dbReference type="NCBI Taxonomy" id="1382803"/>
    <lineage>
        <taxon>Bacteria</taxon>
        <taxon>Pseudomonadati</taxon>
        <taxon>Pseudomonadota</taxon>
        <taxon>Betaproteobacteria</taxon>
        <taxon>Neisseriales</taxon>
        <taxon>Chromobacteriaceae</taxon>
        <taxon>Chromobacterium</taxon>
    </lineage>
</organism>
<dbReference type="EMBL" id="MTBD01000021">
    <property type="protein sequence ID" value="PRP70971.1"/>
    <property type="molecule type" value="Genomic_DNA"/>
</dbReference>
<reference evidence="1 2" key="1">
    <citation type="submission" date="2017-01" db="EMBL/GenBank/DDBJ databases">
        <title>New insights into the genetic diversity of Chromobacterium isolated from tropical freshwater lake.</title>
        <authorList>
            <person name="Santos A.B."/>
            <person name="Nascimento A.M."/>
            <person name="Da Silva P.C."/>
        </authorList>
    </citation>
    <scope>NUCLEOTIDE SEQUENCE [LARGE SCALE GENOMIC DNA]</scope>
    <source>
        <strain evidence="1 2">56AF</strain>
    </source>
</reference>
<name>A0A2S9X5G5_9NEIS</name>
<dbReference type="Proteomes" id="UP000239469">
    <property type="component" value="Unassembled WGS sequence"/>
</dbReference>
<comment type="caution">
    <text evidence="1">The sequence shown here is derived from an EMBL/GenBank/DDBJ whole genome shotgun (WGS) entry which is preliminary data.</text>
</comment>
<evidence type="ECO:0000313" key="1">
    <source>
        <dbReference type="EMBL" id="PRP70971.1"/>
    </source>
</evidence>